<dbReference type="EMBL" id="CAJVPS010001012">
    <property type="protein sequence ID" value="CAG8520106.1"/>
    <property type="molecule type" value="Genomic_DNA"/>
</dbReference>
<evidence type="ECO:0000313" key="2">
    <source>
        <dbReference type="Proteomes" id="UP000789508"/>
    </source>
</evidence>
<keyword evidence="2" id="KW-1185">Reference proteome</keyword>
<reference evidence="1" key="1">
    <citation type="submission" date="2021-06" db="EMBL/GenBank/DDBJ databases">
        <authorList>
            <person name="Kallberg Y."/>
            <person name="Tangrot J."/>
            <person name="Rosling A."/>
        </authorList>
    </citation>
    <scope>NUCLEOTIDE SEQUENCE</scope>
    <source>
        <strain evidence="1">FL130A</strain>
    </source>
</reference>
<dbReference type="Proteomes" id="UP000789508">
    <property type="component" value="Unassembled WGS sequence"/>
</dbReference>
<dbReference type="OrthoDB" id="10610460at2759"/>
<sequence>MSIFITTENISKEIQQLINSFQEQLNQQYPELIIKVNQLNIQSSLELNQLNMQASLELNQLNMQSLLELNQHKMQSSLEFSFEELFPSIQQETITKNELILTELEQRIINGIQKSIKHGISANQPPKLPSNTTSLTQYNNILEDDQYTQTSVYFEIGRILKDITIGIRRTKRIAEIQRLFQQYISTINFKSRALMAIRLYEYFQNKEYLLIYKKIDSYFKPSIIGKLSNEDKIFKS</sequence>
<accession>A0A9N9A7C9</accession>
<dbReference type="AlphaFoldDB" id="A0A9N9A7C9"/>
<comment type="caution">
    <text evidence="1">The sequence shown here is derived from an EMBL/GenBank/DDBJ whole genome shotgun (WGS) entry which is preliminary data.</text>
</comment>
<evidence type="ECO:0000313" key="1">
    <source>
        <dbReference type="EMBL" id="CAG8520106.1"/>
    </source>
</evidence>
<organism evidence="1 2">
    <name type="scientific">Ambispora leptoticha</name>
    <dbReference type="NCBI Taxonomy" id="144679"/>
    <lineage>
        <taxon>Eukaryota</taxon>
        <taxon>Fungi</taxon>
        <taxon>Fungi incertae sedis</taxon>
        <taxon>Mucoromycota</taxon>
        <taxon>Glomeromycotina</taxon>
        <taxon>Glomeromycetes</taxon>
        <taxon>Archaeosporales</taxon>
        <taxon>Ambisporaceae</taxon>
        <taxon>Ambispora</taxon>
    </lineage>
</organism>
<name>A0A9N9A7C9_9GLOM</name>
<protein>
    <submittedName>
        <fullName evidence="1">2932_t:CDS:1</fullName>
    </submittedName>
</protein>
<gene>
    <name evidence="1" type="ORF">ALEPTO_LOCUS4420</name>
</gene>
<proteinExistence type="predicted"/>